<sequence length="264" mass="28756">MLDVHNIALGYRKNGHLNTVLTDCSFAVEAGKLTSILGPSGVGKSSLLRILAGLDIPLAGTVSLFGQAITQPHADVGFVFQNATLLPWLNVRANVAFGLDFVCRDKLSKGEIQRRVAGALEEVGLQHAAELMPSELSGGMAQRVNLARALAKQPKVILLDEPFSALDPVIRTQMQTLLHDIVRYHNAAAVMITHDIDEALTVSDDILLLGGTSPAKVIGHWQIVSPYPRSDLLSLNDIRLDILRTLKHNQHQTHTNTDELDYTI</sequence>
<keyword evidence="4 6" id="KW-0067">ATP-binding</keyword>
<comment type="caution">
    <text evidence="6">The sequence shown here is derived from an EMBL/GenBank/DDBJ whole genome shotgun (WGS) entry which is preliminary data.</text>
</comment>
<dbReference type="InterPro" id="IPR003593">
    <property type="entry name" value="AAA+_ATPase"/>
</dbReference>
<dbReference type="CDD" id="cd03293">
    <property type="entry name" value="ABC_NrtD_SsuB_transporters"/>
    <property type="match status" value="1"/>
</dbReference>
<evidence type="ECO:0000313" key="7">
    <source>
        <dbReference type="Proteomes" id="UP000229329"/>
    </source>
</evidence>
<proteinExistence type="inferred from homology"/>
<dbReference type="Proteomes" id="UP000229329">
    <property type="component" value="Unassembled WGS sequence"/>
</dbReference>
<dbReference type="PROSITE" id="PS50893">
    <property type="entry name" value="ABC_TRANSPORTER_2"/>
    <property type="match status" value="1"/>
</dbReference>
<dbReference type="InterPro" id="IPR003439">
    <property type="entry name" value="ABC_transporter-like_ATP-bd"/>
</dbReference>
<keyword evidence="2" id="KW-0813">Transport</keyword>
<evidence type="ECO:0000256" key="2">
    <source>
        <dbReference type="ARBA" id="ARBA00022448"/>
    </source>
</evidence>
<dbReference type="AlphaFoldDB" id="A0A2M8S0A8"/>
<keyword evidence="7" id="KW-1185">Reference proteome</keyword>
<evidence type="ECO:0000256" key="1">
    <source>
        <dbReference type="ARBA" id="ARBA00005417"/>
    </source>
</evidence>
<dbReference type="EMBL" id="PHHA01000027">
    <property type="protein sequence ID" value="PJG84577.1"/>
    <property type="molecule type" value="Genomic_DNA"/>
</dbReference>
<dbReference type="OrthoDB" id="9802264at2"/>
<evidence type="ECO:0000256" key="3">
    <source>
        <dbReference type="ARBA" id="ARBA00022741"/>
    </source>
</evidence>
<organism evidence="6 7">
    <name type="scientific">Conservatibacter flavescens</name>
    <dbReference type="NCBI Taxonomy" id="28161"/>
    <lineage>
        <taxon>Bacteria</taxon>
        <taxon>Pseudomonadati</taxon>
        <taxon>Pseudomonadota</taxon>
        <taxon>Gammaproteobacteria</taxon>
        <taxon>Pasteurellales</taxon>
        <taxon>Pasteurellaceae</taxon>
        <taxon>Conservatibacter</taxon>
    </lineage>
</organism>
<comment type="similarity">
    <text evidence="1">Belongs to the ABC transporter superfamily.</text>
</comment>
<dbReference type="Pfam" id="PF00005">
    <property type="entry name" value="ABC_tran"/>
    <property type="match status" value="1"/>
</dbReference>
<gene>
    <name evidence="6" type="ORF">CVP05_10590</name>
</gene>
<protein>
    <submittedName>
        <fullName evidence="6">ABC transporter ATP-binding protein</fullName>
    </submittedName>
</protein>
<dbReference type="PROSITE" id="PS00211">
    <property type="entry name" value="ABC_TRANSPORTER_1"/>
    <property type="match status" value="1"/>
</dbReference>
<evidence type="ECO:0000313" key="6">
    <source>
        <dbReference type="EMBL" id="PJG84577.1"/>
    </source>
</evidence>
<dbReference type="SUPFAM" id="SSF52540">
    <property type="entry name" value="P-loop containing nucleoside triphosphate hydrolases"/>
    <property type="match status" value="1"/>
</dbReference>
<evidence type="ECO:0000256" key="4">
    <source>
        <dbReference type="ARBA" id="ARBA00022840"/>
    </source>
</evidence>
<name>A0A2M8S0A8_9PAST</name>
<dbReference type="GO" id="GO:0005524">
    <property type="term" value="F:ATP binding"/>
    <property type="evidence" value="ECO:0007669"/>
    <property type="project" value="UniProtKB-KW"/>
</dbReference>
<dbReference type="SMART" id="SM00382">
    <property type="entry name" value="AAA"/>
    <property type="match status" value="1"/>
</dbReference>
<evidence type="ECO:0000259" key="5">
    <source>
        <dbReference type="PROSITE" id="PS50893"/>
    </source>
</evidence>
<dbReference type="InterPro" id="IPR027417">
    <property type="entry name" value="P-loop_NTPase"/>
</dbReference>
<dbReference type="RefSeq" id="WP_100289543.1">
    <property type="nucleotide sequence ID" value="NZ_PHHA01000027.1"/>
</dbReference>
<dbReference type="Gene3D" id="3.40.50.300">
    <property type="entry name" value="P-loop containing nucleotide triphosphate hydrolases"/>
    <property type="match status" value="1"/>
</dbReference>
<accession>A0A2M8S0A8</accession>
<dbReference type="InterPro" id="IPR017871">
    <property type="entry name" value="ABC_transporter-like_CS"/>
</dbReference>
<keyword evidence="3" id="KW-0547">Nucleotide-binding</keyword>
<reference evidence="6 7" key="1">
    <citation type="submission" date="2017-11" db="EMBL/GenBank/DDBJ databases">
        <title>Reclassification of Bisgaard taxon 7 as Conservatibacter flavescens gen. nov., sp. nov.</title>
        <authorList>
            <person name="Christensen H."/>
        </authorList>
    </citation>
    <scope>NUCLEOTIDE SEQUENCE [LARGE SCALE GENOMIC DNA]</scope>
    <source>
        <strain evidence="6 7">7_4</strain>
    </source>
</reference>
<feature type="domain" description="ABC transporter" evidence="5">
    <location>
        <begin position="2"/>
        <end position="236"/>
    </location>
</feature>
<dbReference type="PANTHER" id="PTHR42788:SF19">
    <property type="entry name" value="ALIPHATIC SULFONATES IMPORT ATP-BINDING PROTEIN SSUB 2"/>
    <property type="match status" value="1"/>
</dbReference>
<dbReference type="PANTHER" id="PTHR42788">
    <property type="entry name" value="TAURINE IMPORT ATP-BINDING PROTEIN-RELATED"/>
    <property type="match status" value="1"/>
</dbReference>
<dbReference type="InterPro" id="IPR050166">
    <property type="entry name" value="ABC_transporter_ATP-bind"/>
</dbReference>
<dbReference type="GO" id="GO:0016887">
    <property type="term" value="F:ATP hydrolysis activity"/>
    <property type="evidence" value="ECO:0007669"/>
    <property type="project" value="InterPro"/>
</dbReference>